<sequence>MALLDETKLAEKAIKRTGYRLKTAGTKLNAEELATLEKHCRDIGKTPGEFIRDLILTELSRTQAKNGVSNPTLTEVLGVRLLLVNVLRPLAAGQSMSLEAFDKLLDQISNLKHEMAGKVLAEGRG</sequence>
<keyword evidence="2" id="KW-1185">Reference proteome</keyword>
<name>A0A372IT48_9BACT</name>
<dbReference type="AlphaFoldDB" id="A0A372IT48"/>
<proteinExistence type="predicted"/>
<reference evidence="1 2" key="1">
    <citation type="submission" date="2018-08" db="EMBL/GenBank/DDBJ databases">
        <title>Acidipila sp. 4G-K13, an acidobacterium isolated from forest soil.</title>
        <authorList>
            <person name="Gao Z.-H."/>
            <person name="Qiu L.-H."/>
        </authorList>
    </citation>
    <scope>NUCLEOTIDE SEQUENCE [LARGE SCALE GENOMIC DNA]</scope>
    <source>
        <strain evidence="1 2">4G-K13</strain>
    </source>
</reference>
<dbReference type="Proteomes" id="UP000264702">
    <property type="component" value="Unassembled WGS sequence"/>
</dbReference>
<gene>
    <name evidence="1" type="ORF">D0Y96_00680</name>
</gene>
<protein>
    <submittedName>
        <fullName evidence="1">Uncharacterized protein</fullName>
    </submittedName>
</protein>
<dbReference type="OrthoDB" id="119708at2"/>
<comment type="caution">
    <text evidence="1">The sequence shown here is derived from an EMBL/GenBank/DDBJ whole genome shotgun (WGS) entry which is preliminary data.</text>
</comment>
<organism evidence="1 2">
    <name type="scientific">Paracidobacterium acidisoli</name>
    <dbReference type="NCBI Taxonomy" id="2303751"/>
    <lineage>
        <taxon>Bacteria</taxon>
        <taxon>Pseudomonadati</taxon>
        <taxon>Acidobacteriota</taxon>
        <taxon>Terriglobia</taxon>
        <taxon>Terriglobales</taxon>
        <taxon>Acidobacteriaceae</taxon>
        <taxon>Paracidobacterium</taxon>
    </lineage>
</organism>
<evidence type="ECO:0000313" key="1">
    <source>
        <dbReference type="EMBL" id="RFU18130.1"/>
    </source>
</evidence>
<accession>A0A372IT48</accession>
<dbReference type="RefSeq" id="WP_117297248.1">
    <property type="nucleotide sequence ID" value="NZ_QVQT02000001.1"/>
</dbReference>
<evidence type="ECO:0000313" key="2">
    <source>
        <dbReference type="Proteomes" id="UP000264702"/>
    </source>
</evidence>
<dbReference type="EMBL" id="QVQT01000001">
    <property type="protein sequence ID" value="RFU18130.1"/>
    <property type="molecule type" value="Genomic_DNA"/>
</dbReference>